<protein>
    <submittedName>
        <fullName evidence="5">Helix-turn-helix transcriptional regulator</fullName>
    </submittedName>
</protein>
<reference evidence="5 6" key="1">
    <citation type="submission" date="2018-01" db="EMBL/GenBank/DDBJ databases">
        <title>Complete genome sequence of Streptomyces lunaelactis MM109T, a Ferroverdin A producer isolated from cave moonmilk deposits.</title>
        <authorList>
            <person name="Naome A."/>
            <person name="Martinet L."/>
            <person name="Maciejewska M."/>
            <person name="Anderssen S."/>
            <person name="Adam D."/>
            <person name="Tenconi E."/>
            <person name="Deflandre B."/>
            <person name="Arguelles-Arias A."/>
            <person name="Calusinska M."/>
            <person name="Copieters W."/>
            <person name="Karim L."/>
            <person name="Hanikenne M."/>
            <person name="Baurain D."/>
            <person name="van Wezel G."/>
            <person name="Smargiasso N."/>
            <person name="de Pauw E."/>
            <person name="Delfosse P."/>
            <person name="Rigali S."/>
        </authorList>
    </citation>
    <scope>NUCLEOTIDE SEQUENCE [LARGE SCALE GENOMIC DNA]</scope>
    <source>
        <strain evidence="5 6">MM109</strain>
    </source>
</reference>
<gene>
    <name evidence="5" type="ORF">SLUN_04670</name>
</gene>
<dbReference type="SUPFAM" id="SSF46894">
    <property type="entry name" value="C-terminal effector domain of the bipartite response regulators"/>
    <property type="match status" value="1"/>
</dbReference>
<dbReference type="KEGG" id="slk:SLUN_04670"/>
<dbReference type="AlphaFoldDB" id="A0A2R4SXN3"/>
<dbReference type="InterPro" id="IPR039420">
    <property type="entry name" value="WalR-like"/>
</dbReference>
<dbReference type="SMART" id="SM00421">
    <property type="entry name" value="HTH_LUXR"/>
    <property type="match status" value="1"/>
</dbReference>
<dbReference type="Gene3D" id="3.40.50.2300">
    <property type="match status" value="1"/>
</dbReference>
<proteinExistence type="predicted"/>
<sequence length="208" mass="22445">MISIAILASDPVTREGAASCLSRQRELTVLPLQEHERADVVVMLTVDVTDETMLLMEAVSARSVKPGMGIVLVTGSVREGQVVRAVQFGLRSVIWRQDAGFDRIAKAIRGVADGRGVLPASVQGWLIDHIGTVHSDVLGPMGLMPSGLEVREVEVLRLLADGLDTTEIAQKLSYSERTIKNIISGMINRLGLRNRAHAVAFALRSGTL</sequence>
<keyword evidence="2" id="KW-0238">DNA-binding</keyword>
<dbReference type="Proteomes" id="UP000244201">
    <property type="component" value="Chromosome"/>
</dbReference>
<evidence type="ECO:0000256" key="1">
    <source>
        <dbReference type="ARBA" id="ARBA00023015"/>
    </source>
</evidence>
<dbReference type="InterPro" id="IPR000792">
    <property type="entry name" value="Tscrpt_reg_LuxR_C"/>
</dbReference>
<dbReference type="CDD" id="cd06170">
    <property type="entry name" value="LuxR_C_like"/>
    <property type="match status" value="1"/>
</dbReference>
<evidence type="ECO:0000313" key="6">
    <source>
        <dbReference type="Proteomes" id="UP000244201"/>
    </source>
</evidence>
<dbReference type="OrthoDB" id="4309410at2"/>
<evidence type="ECO:0000256" key="3">
    <source>
        <dbReference type="ARBA" id="ARBA00023163"/>
    </source>
</evidence>
<evidence type="ECO:0000259" key="4">
    <source>
        <dbReference type="PROSITE" id="PS50043"/>
    </source>
</evidence>
<dbReference type="PANTHER" id="PTHR43214:SF24">
    <property type="entry name" value="TRANSCRIPTIONAL REGULATORY PROTEIN NARL-RELATED"/>
    <property type="match status" value="1"/>
</dbReference>
<feature type="domain" description="HTH luxR-type" evidence="4">
    <location>
        <begin position="145"/>
        <end position="206"/>
    </location>
</feature>
<dbReference type="GO" id="GO:0006355">
    <property type="term" value="P:regulation of DNA-templated transcription"/>
    <property type="evidence" value="ECO:0007669"/>
    <property type="project" value="InterPro"/>
</dbReference>
<keyword evidence="3" id="KW-0804">Transcription</keyword>
<dbReference type="Pfam" id="PF00196">
    <property type="entry name" value="GerE"/>
    <property type="match status" value="1"/>
</dbReference>
<dbReference type="GO" id="GO:0003677">
    <property type="term" value="F:DNA binding"/>
    <property type="evidence" value="ECO:0007669"/>
    <property type="project" value="UniProtKB-KW"/>
</dbReference>
<dbReference type="PROSITE" id="PS50043">
    <property type="entry name" value="HTH_LUXR_2"/>
    <property type="match status" value="1"/>
</dbReference>
<dbReference type="EMBL" id="CP026304">
    <property type="protein sequence ID" value="AVZ71594.1"/>
    <property type="molecule type" value="Genomic_DNA"/>
</dbReference>
<dbReference type="PRINTS" id="PR00038">
    <property type="entry name" value="HTHLUXR"/>
</dbReference>
<dbReference type="InterPro" id="IPR016032">
    <property type="entry name" value="Sig_transdc_resp-reg_C-effctor"/>
</dbReference>
<keyword evidence="6" id="KW-1185">Reference proteome</keyword>
<organism evidence="5 6">
    <name type="scientific">Streptomyces lunaelactis</name>
    <dbReference type="NCBI Taxonomy" id="1535768"/>
    <lineage>
        <taxon>Bacteria</taxon>
        <taxon>Bacillati</taxon>
        <taxon>Actinomycetota</taxon>
        <taxon>Actinomycetes</taxon>
        <taxon>Kitasatosporales</taxon>
        <taxon>Streptomycetaceae</taxon>
        <taxon>Streptomyces</taxon>
    </lineage>
</organism>
<evidence type="ECO:0000313" key="5">
    <source>
        <dbReference type="EMBL" id="AVZ71594.1"/>
    </source>
</evidence>
<name>A0A2R4SXN3_9ACTN</name>
<evidence type="ECO:0000256" key="2">
    <source>
        <dbReference type="ARBA" id="ARBA00023125"/>
    </source>
</evidence>
<keyword evidence="1" id="KW-0805">Transcription regulation</keyword>
<accession>A0A2R4SXN3</accession>
<dbReference type="PANTHER" id="PTHR43214">
    <property type="entry name" value="TWO-COMPONENT RESPONSE REGULATOR"/>
    <property type="match status" value="1"/>
</dbReference>
<dbReference type="RefSeq" id="WP_108147284.1">
    <property type="nucleotide sequence ID" value="NZ_CP026304.1"/>
</dbReference>
<dbReference type="GeneID" id="55654561"/>